<evidence type="ECO:0000256" key="1">
    <source>
        <dbReference type="SAM" id="MobiDB-lite"/>
    </source>
</evidence>
<evidence type="ECO:0000313" key="2">
    <source>
        <dbReference type="EMBL" id="CAI5732993.1"/>
    </source>
</evidence>
<feature type="compositionally biased region" description="Basic and acidic residues" evidence="1">
    <location>
        <begin position="227"/>
        <end position="267"/>
    </location>
</feature>
<keyword evidence="3" id="KW-1185">Reference proteome</keyword>
<reference evidence="2" key="1">
    <citation type="submission" date="2022-12" db="EMBL/GenBank/DDBJ databases">
        <authorList>
            <person name="Webb A."/>
        </authorList>
    </citation>
    <scope>NUCLEOTIDE SEQUENCE</scope>
    <source>
        <strain evidence="2">Pd1</strain>
    </source>
</reference>
<dbReference type="Proteomes" id="UP001162029">
    <property type="component" value="Unassembled WGS sequence"/>
</dbReference>
<comment type="caution">
    <text evidence="2">The sequence shown here is derived from an EMBL/GenBank/DDBJ whole genome shotgun (WGS) entry which is preliminary data.</text>
</comment>
<evidence type="ECO:0008006" key="4">
    <source>
        <dbReference type="Google" id="ProtNLM"/>
    </source>
</evidence>
<name>A0AAV0UBA1_9STRA</name>
<proteinExistence type="predicted"/>
<feature type="compositionally biased region" description="Basic and acidic residues" evidence="1">
    <location>
        <begin position="382"/>
        <end position="394"/>
    </location>
</feature>
<gene>
    <name evidence="2" type="ORF">PDE001_LOCUS5266</name>
</gene>
<dbReference type="EMBL" id="CANTFM010000987">
    <property type="protein sequence ID" value="CAI5732993.1"/>
    <property type="molecule type" value="Genomic_DNA"/>
</dbReference>
<dbReference type="PANTHER" id="PTHR34409:SF1">
    <property type="entry name" value="MYB-LIKE DOMAIN-CONTAINING PROTEIN"/>
    <property type="match status" value="1"/>
</dbReference>
<evidence type="ECO:0000313" key="3">
    <source>
        <dbReference type="Proteomes" id="UP001162029"/>
    </source>
</evidence>
<feature type="region of interest" description="Disordered" evidence="1">
    <location>
        <begin position="370"/>
        <end position="394"/>
    </location>
</feature>
<dbReference type="AlphaFoldDB" id="A0AAV0UBA1"/>
<dbReference type="PANTHER" id="PTHR34409">
    <property type="entry name" value="SET DOMAIN-CONTAINING PROTEIN"/>
    <property type="match status" value="1"/>
</dbReference>
<sequence>MSPPPQRRGGRVHGAEGYHKEDTLALLECVRKVVPTTTEEWDQVLLEYRKTHAIPNTRSRRDTNSLKVKFKQLARHVRSGESVQPELLEAGSILELIEAKMAGSRCLQRRGGRARGAEGFSAADSQAILRTVRELLPVTRSDWEQVAQEYCKVYAVPNDRLSRDGISLKSKFRNWLKNDVGAVPRAEVNEALAICMEINAKMNQGKNVELMEDSRLEKVVVSRRAEDVEERNTDTTEVRAVETADAHEDSTTSSESRGKRFVNEPRRGGRTVGSEGYSQADKWALISCVKKVLPSGPTSWERVLQLYRMNHAIPNDRAQRNLTGIKSKFRQLVNWKYSTGMGKTVPEETLEARAVQRDIDFCLTQGKRQRSESESIVSTTHAPEEVSPDRREEHTLHLTDAETRKSDNVERQNMVANATERSVSAHVPVPVSVVKRRKGRSREQREAEQAAWEKERAMREKQRMDMDAWTIVCDRLRLLYRERATEDNPDIVSEFDDEIAVLKIKKQRLAGLMI</sequence>
<protein>
    <recommendedName>
        <fullName evidence="4">Myb-like domain-containing protein</fullName>
    </recommendedName>
</protein>
<feature type="region of interest" description="Disordered" evidence="1">
    <location>
        <begin position="227"/>
        <end position="275"/>
    </location>
</feature>
<accession>A0AAV0UBA1</accession>
<organism evidence="2 3">
    <name type="scientific">Peronospora destructor</name>
    <dbReference type="NCBI Taxonomy" id="86335"/>
    <lineage>
        <taxon>Eukaryota</taxon>
        <taxon>Sar</taxon>
        <taxon>Stramenopiles</taxon>
        <taxon>Oomycota</taxon>
        <taxon>Peronosporomycetes</taxon>
        <taxon>Peronosporales</taxon>
        <taxon>Peronosporaceae</taxon>
        <taxon>Peronospora</taxon>
    </lineage>
</organism>